<dbReference type="RefSeq" id="WP_014936753.1">
    <property type="nucleotide sequence ID" value="NC_018607.1"/>
</dbReference>
<feature type="transmembrane region" description="Helical" evidence="1">
    <location>
        <begin position="145"/>
        <end position="166"/>
    </location>
</feature>
<keyword evidence="1" id="KW-0812">Transmembrane</keyword>
<organism evidence="2 3">
    <name type="scientific">Brachyspira pilosicoli B2904</name>
    <dbReference type="NCBI Taxonomy" id="1133568"/>
    <lineage>
        <taxon>Bacteria</taxon>
        <taxon>Pseudomonadati</taxon>
        <taxon>Spirochaetota</taxon>
        <taxon>Spirochaetia</taxon>
        <taxon>Brachyspirales</taxon>
        <taxon>Brachyspiraceae</taxon>
        <taxon>Brachyspira</taxon>
    </lineage>
</organism>
<feature type="transmembrane region" description="Helical" evidence="1">
    <location>
        <begin position="178"/>
        <end position="195"/>
    </location>
</feature>
<reference evidence="2 3" key="1">
    <citation type="journal article" date="2012" name="BMC Genomics">
        <title>Comparative genomics of Brachyspira pilosicoli strains: genome rearrangements, reductions and correlation of genetic compliment with phenotypic diversity.</title>
        <authorList>
            <person name="Mappley L.J."/>
            <person name="Black M.L."/>
            <person name="Abuoun M."/>
            <person name="Darby A.C."/>
            <person name="Woodward M.J."/>
            <person name="Parkhill J."/>
            <person name="Turner A.K."/>
            <person name="Bellgard M.I."/>
            <person name="La T."/>
            <person name="Phillips N.D."/>
            <person name="La Ragione R.M."/>
            <person name="Hampson D.J."/>
        </authorList>
    </citation>
    <scope>NUCLEOTIDE SEQUENCE [LARGE SCALE GENOMIC DNA]</scope>
    <source>
        <strain evidence="2">B2904</strain>
    </source>
</reference>
<evidence type="ECO:0000313" key="3">
    <source>
        <dbReference type="Proteomes" id="UP000007346"/>
    </source>
</evidence>
<evidence type="ECO:0000313" key="2">
    <source>
        <dbReference type="EMBL" id="AFR71747.1"/>
    </source>
</evidence>
<evidence type="ECO:0000256" key="1">
    <source>
        <dbReference type="SAM" id="Phobius"/>
    </source>
</evidence>
<dbReference type="HOGENOM" id="CLU_020468_0_0_12"/>
<dbReference type="KEGG" id="bpj:B2904_orf2421"/>
<feature type="transmembrane region" description="Helical" evidence="1">
    <location>
        <begin position="115"/>
        <end position="133"/>
    </location>
</feature>
<feature type="transmembrane region" description="Helical" evidence="1">
    <location>
        <begin position="5"/>
        <end position="25"/>
    </location>
</feature>
<feature type="transmembrane region" description="Helical" evidence="1">
    <location>
        <begin position="207"/>
        <end position="237"/>
    </location>
</feature>
<sequence>MKNKLYKYIIITIIISILILIPLSIMGNLKRTAYISDFKNIVENKYSFTFKYKSKIFKNNKIYEIQPNTNQTIKDVISIKFKNGSSFGTLITDKKLNTNDKIENIEYKLKLKKEVFIFFILIILIFPILYLYIIPNIIKNYKTYILFLIIHTLLYFSITKLILPSFSMLKLQTNVYDILYSYLFVIISYNLLSYIPNFIHLKNHRIIFTILFCVITNFSFFVIETIALSVLDMVILFSDMPNLYSSLITVLPLYMKIITILSTIIYFSSILFLLSLFIYNLYRMFKTKKSNAIIMILSIIAISYVLFLRPSKVDIWSIDFLRNANKRGIIYTLNYRINYDRINNIKPSKEAVLNSINLLKSYEEKRDISNLLLQESENKRDIFLIFLESFYDYSHFVKLFNKDPFPKEYRKWANTSQKISPNVNNGSFYARLAGLTASSPLYPKTQSEKINNTLISLLNEEGYYTLALEEALNTYNLKTFYPSIGFSNSIFGLNITNINTYLKTNINNLKKPLFVSGFTILGHTDSHIENDFNIAEKNKKFMNYFNGNDKLNLIETMDNSSMAAMEIIKIRDTILKYSPNALIIFKHDHLYPYLKAIVERSTIDENIKKSFLEDSSPSPLLIWDGTNGAYKAPVNIVPENIPMFIAINAGATNYKNYIISLLYKENIDKTISTYHKYYKITNNSLILENNIDENSEIFKYENAQKILSQDIFQGKKYYYELIDNLKKTN</sequence>
<protein>
    <recommendedName>
        <fullName evidence="4">Sulfatase</fullName>
    </recommendedName>
</protein>
<keyword evidence="1" id="KW-1133">Transmembrane helix</keyword>
<proteinExistence type="predicted"/>
<dbReference type="PATRIC" id="fig|1133568.3.peg.2425"/>
<evidence type="ECO:0008006" key="4">
    <source>
        <dbReference type="Google" id="ProtNLM"/>
    </source>
</evidence>
<dbReference type="AlphaFoldDB" id="J9U208"/>
<dbReference type="Proteomes" id="UP000007346">
    <property type="component" value="Chromosome"/>
</dbReference>
<keyword evidence="1" id="KW-0472">Membrane</keyword>
<accession>J9U208</accession>
<gene>
    <name evidence="2" type="ORF">B2904_orf2421</name>
</gene>
<feature type="transmembrane region" description="Helical" evidence="1">
    <location>
        <begin position="291"/>
        <end position="308"/>
    </location>
</feature>
<name>J9U208_BRAPL</name>
<feature type="transmembrane region" description="Helical" evidence="1">
    <location>
        <begin position="257"/>
        <end position="279"/>
    </location>
</feature>
<dbReference type="EMBL" id="CP003490">
    <property type="protein sequence ID" value="AFR71747.1"/>
    <property type="molecule type" value="Genomic_DNA"/>
</dbReference>